<protein>
    <submittedName>
        <fullName evidence="3">Alpha/Beta hydrolase protein</fullName>
    </submittedName>
</protein>
<dbReference type="Gene3D" id="3.40.50.1820">
    <property type="entry name" value="alpha/beta hydrolase"/>
    <property type="match status" value="1"/>
</dbReference>
<keyword evidence="1 3" id="KW-0378">Hydrolase</keyword>
<evidence type="ECO:0000256" key="1">
    <source>
        <dbReference type="ARBA" id="ARBA00022801"/>
    </source>
</evidence>
<organism evidence="3 4">
    <name type="scientific">Favolaschia claudopus</name>
    <dbReference type="NCBI Taxonomy" id="2862362"/>
    <lineage>
        <taxon>Eukaryota</taxon>
        <taxon>Fungi</taxon>
        <taxon>Dikarya</taxon>
        <taxon>Basidiomycota</taxon>
        <taxon>Agaricomycotina</taxon>
        <taxon>Agaricomycetes</taxon>
        <taxon>Agaricomycetidae</taxon>
        <taxon>Agaricales</taxon>
        <taxon>Marasmiineae</taxon>
        <taxon>Mycenaceae</taxon>
        <taxon>Favolaschia</taxon>
    </lineage>
</organism>
<dbReference type="InterPro" id="IPR050300">
    <property type="entry name" value="GDXG_lipolytic_enzyme"/>
</dbReference>
<accession>A0AAW0D5A2</accession>
<dbReference type="AlphaFoldDB" id="A0AAW0D5A2"/>
<keyword evidence="4" id="KW-1185">Reference proteome</keyword>
<sequence length="340" mass="37511">MAEYSHLSTPDPEFAKVWEQVKGLYPAPGTITVAGQRHAMNTIVIPSAMDRLRPMLPSKSSYGVTDHTIAVDDGSIVLRCIQPAPKHGESGSFPLLVWFHGGGWISGNLDFDDFYLRILSVELRLSIVNVDYRLVPEHPFPTGLNNCYAALKWTATNAAALSASLSKGFLIAGGSGGAHYAAAIAHRARDDSFFETRKLTGHLLQIPSLLHPQANREKYKADLLSAEQNKDAPVMGKANLDFFFSCLQADPSDLEISPLLLPHENLPPLYIQVTGFDPLRDEGLFYEKLLRTEGGVKTKLDVYPGVPHAFHASFPQLEQSKKWEVDVREGIQWLLGGPRI</sequence>
<comment type="caution">
    <text evidence="3">The sequence shown here is derived from an EMBL/GenBank/DDBJ whole genome shotgun (WGS) entry which is preliminary data.</text>
</comment>
<name>A0AAW0D5A2_9AGAR</name>
<proteinExistence type="predicted"/>
<dbReference type="SUPFAM" id="SSF53474">
    <property type="entry name" value="alpha/beta-Hydrolases"/>
    <property type="match status" value="1"/>
</dbReference>
<dbReference type="EMBL" id="JAWWNJ010000011">
    <property type="protein sequence ID" value="KAK7045087.1"/>
    <property type="molecule type" value="Genomic_DNA"/>
</dbReference>
<dbReference type="InterPro" id="IPR029058">
    <property type="entry name" value="AB_hydrolase_fold"/>
</dbReference>
<reference evidence="3 4" key="1">
    <citation type="journal article" date="2024" name="J Genomics">
        <title>Draft genome sequencing and assembly of Favolaschia claudopus CIRM-BRFM 2984 isolated from oak limbs.</title>
        <authorList>
            <person name="Navarro D."/>
            <person name="Drula E."/>
            <person name="Chaduli D."/>
            <person name="Cazenave R."/>
            <person name="Ahrendt S."/>
            <person name="Wang J."/>
            <person name="Lipzen A."/>
            <person name="Daum C."/>
            <person name="Barry K."/>
            <person name="Grigoriev I.V."/>
            <person name="Favel A."/>
            <person name="Rosso M.N."/>
            <person name="Martin F."/>
        </authorList>
    </citation>
    <scope>NUCLEOTIDE SEQUENCE [LARGE SCALE GENOMIC DNA]</scope>
    <source>
        <strain evidence="3 4">CIRM-BRFM 2984</strain>
    </source>
</reference>
<dbReference type="GO" id="GO:0016787">
    <property type="term" value="F:hydrolase activity"/>
    <property type="evidence" value="ECO:0007669"/>
    <property type="project" value="UniProtKB-KW"/>
</dbReference>
<evidence type="ECO:0000313" key="3">
    <source>
        <dbReference type="EMBL" id="KAK7045087.1"/>
    </source>
</evidence>
<dbReference type="Proteomes" id="UP001362999">
    <property type="component" value="Unassembled WGS sequence"/>
</dbReference>
<evidence type="ECO:0000313" key="4">
    <source>
        <dbReference type="Proteomes" id="UP001362999"/>
    </source>
</evidence>
<dbReference type="PANTHER" id="PTHR48081">
    <property type="entry name" value="AB HYDROLASE SUPERFAMILY PROTEIN C4A8.06C"/>
    <property type="match status" value="1"/>
</dbReference>
<evidence type="ECO:0000259" key="2">
    <source>
        <dbReference type="Pfam" id="PF07859"/>
    </source>
</evidence>
<gene>
    <name evidence="3" type="ORF">R3P38DRAFT_2882535</name>
</gene>
<feature type="domain" description="Alpha/beta hydrolase fold-3" evidence="2">
    <location>
        <begin position="96"/>
        <end position="311"/>
    </location>
</feature>
<dbReference type="InterPro" id="IPR013094">
    <property type="entry name" value="AB_hydrolase_3"/>
</dbReference>
<dbReference type="Pfam" id="PF07859">
    <property type="entry name" value="Abhydrolase_3"/>
    <property type="match status" value="1"/>
</dbReference>
<dbReference type="PANTHER" id="PTHR48081:SF8">
    <property type="entry name" value="ALPHA_BETA HYDROLASE FOLD-3 DOMAIN-CONTAINING PROTEIN-RELATED"/>
    <property type="match status" value="1"/>
</dbReference>